<gene>
    <name evidence="2" type="ORF">HDF15_002899</name>
</gene>
<organism evidence="2 3">
    <name type="scientific">Granulicella mallensis</name>
    <dbReference type="NCBI Taxonomy" id="940614"/>
    <lineage>
        <taxon>Bacteria</taxon>
        <taxon>Pseudomonadati</taxon>
        <taxon>Acidobacteriota</taxon>
        <taxon>Terriglobia</taxon>
        <taxon>Terriglobales</taxon>
        <taxon>Acidobacteriaceae</taxon>
        <taxon>Granulicella</taxon>
    </lineage>
</organism>
<reference evidence="2 3" key="1">
    <citation type="submission" date="2020-08" db="EMBL/GenBank/DDBJ databases">
        <title>Genomic Encyclopedia of Type Strains, Phase IV (KMG-V): Genome sequencing to study the core and pangenomes of soil and plant-associated prokaryotes.</title>
        <authorList>
            <person name="Whitman W."/>
        </authorList>
    </citation>
    <scope>NUCLEOTIDE SEQUENCE [LARGE SCALE GENOMIC DNA]</scope>
    <source>
        <strain evidence="2 3">X5P3</strain>
    </source>
</reference>
<name>A0A7W7ZSP9_9BACT</name>
<feature type="chain" id="PRO_5030584278" description="DUF4352 domain-containing protein" evidence="1">
    <location>
        <begin position="22"/>
        <end position="168"/>
    </location>
</feature>
<evidence type="ECO:0000256" key="1">
    <source>
        <dbReference type="SAM" id="SignalP"/>
    </source>
</evidence>
<feature type="signal peptide" evidence="1">
    <location>
        <begin position="1"/>
        <end position="21"/>
    </location>
</feature>
<evidence type="ECO:0000313" key="3">
    <source>
        <dbReference type="Proteomes" id="UP000584867"/>
    </source>
</evidence>
<dbReference type="Proteomes" id="UP000584867">
    <property type="component" value="Unassembled WGS sequence"/>
</dbReference>
<protein>
    <recommendedName>
        <fullName evidence="4">DUF4352 domain-containing protein</fullName>
    </recommendedName>
</protein>
<accession>A0A7W7ZSP9</accession>
<comment type="caution">
    <text evidence="2">The sequence shown here is derived from an EMBL/GenBank/DDBJ whole genome shotgun (WGS) entry which is preliminary data.</text>
</comment>
<proteinExistence type="predicted"/>
<dbReference type="EMBL" id="JACHIO010000011">
    <property type="protein sequence ID" value="MBB5064541.1"/>
    <property type="molecule type" value="Genomic_DNA"/>
</dbReference>
<dbReference type="RefSeq" id="WP_184256519.1">
    <property type="nucleotide sequence ID" value="NZ_JACHIO010000011.1"/>
</dbReference>
<keyword evidence="1" id="KW-0732">Signal</keyword>
<evidence type="ECO:0000313" key="2">
    <source>
        <dbReference type="EMBL" id="MBB5064541.1"/>
    </source>
</evidence>
<dbReference type="AlphaFoldDB" id="A0A7W7ZSP9"/>
<sequence length="168" mass="18525">MSMFKASILFLFILWSGVAAPTQSHGSSLLRGALHCLAVKDTDWLAVQKSQAQSIRVSYAIDTASHRTENTTYVVAYANRSRTRGKVFDLIYQQKGHTVVFDVQNNGSFARSGSKIDFFKPPLGGVWTQAHLQGAIKQADQRVEVLFDVKTLSAPLSGVTCRSFVDNK</sequence>
<evidence type="ECO:0008006" key="4">
    <source>
        <dbReference type="Google" id="ProtNLM"/>
    </source>
</evidence>